<dbReference type="AlphaFoldDB" id="A7MNG3"/>
<keyword evidence="2" id="KW-1185">Reference proteome</keyword>
<gene>
    <name evidence="1" type="ordered locus">ESA_03818</name>
</gene>
<name>A7MNG3_CROS8</name>
<reference evidence="1 2" key="1">
    <citation type="journal article" date="2010" name="PLoS ONE">
        <title>Genome sequence of Cronobacter sakazakii BAA-894 and comparative genomic hybridization analysis with other Cronobacter species.</title>
        <authorList>
            <person name="Kucerova E."/>
            <person name="Clifton S.W."/>
            <person name="Xia X.Q."/>
            <person name="Long F."/>
            <person name="Porwollik S."/>
            <person name="Fulton L."/>
            <person name="Fronick C."/>
            <person name="Minx P."/>
            <person name="Kyung K."/>
            <person name="Warren W."/>
            <person name="Fulton R."/>
            <person name="Feng D."/>
            <person name="Wollam A."/>
            <person name="Shah N."/>
            <person name="Bhonagiri V."/>
            <person name="Nash W.E."/>
            <person name="Hallsworth-Pepin K."/>
            <person name="Wilson R.K."/>
            <person name="McClelland M."/>
            <person name="Forsythe S.J."/>
        </authorList>
    </citation>
    <scope>NUCLEOTIDE SEQUENCE [LARGE SCALE GENOMIC DNA]</scope>
    <source>
        <strain evidence="1 2">ATCC BAA-894</strain>
    </source>
</reference>
<evidence type="ECO:0000313" key="1">
    <source>
        <dbReference type="EMBL" id="ABU79004.1"/>
    </source>
</evidence>
<dbReference type="EMBL" id="CP000783">
    <property type="protein sequence ID" value="ABU79004.1"/>
    <property type="molecule type" value="Genomic_DNA"/>
</dbReference>
<dbReference type="HOGENOM" id="CLU_3116953_0_0_6"/>
<proteinExistence type="predicted"/>
<accession>A7MNG3</accession>
<organism evidence="1 2">
    <name type="scientific">Cronobacter sakazakii (strain ATCC BAA-894)</name>
    <name type="common">Enterobacter sakazakii</name>
    <dbReference type="NCBI Taxonomy" id="290339"/>
    <lineage>
        <taxon>Bacteria</taxon>
        <taxon>Pseudomonadati</taxon>
        <taxon>Pseudomonadota</taxon>
        <taxon>Gammaproteobacteria</taxon>
        <taxon>Enterobacterales</taxon>
        <taxon>Enterobacteriaceae</taxon>
        <taxon>Cronobacter</taxon>
    </lineage>
</organism>
<dbReference type="KEGG" id="esa:ESA_03818"/>
<sequence length="50" mass="5455">MYFYIATIATSPGIFNNKKPAIIICRLSVINSSDGFKTPARKGKKHGDLA</sequence>
<protein>
    <submittedName>
        <fullName evidence="1">Uncharacterized protein</fullName>
    </submittedName>
</protein>
<dbReference type="Proteomes" id="UP000000260">
    <property type="component" value="Chromosome"/>
</dbReference>
<evidence type="ECO:0000313" key="2">
    <source>
        <dbReference type="Proteomes" id="UP000000260"/>
    </source>
</evidence>